<gene>
    <name evidence="1" type="ORF">A5802_003084</name>
</gene>
<comment type="caution">
    <text evidence="1">The sequence shown here is derived from an EMBL/GenBank/DDBJ whole genome shotgun (WGS) entry which is preliminary data.</text>
</comment>
<organism evidence="1 2">
    <name type="scientific">Enterococcus mundtii</name>
    <dbReference type="NCBI Taxonomy" id="53346"/>
    <lineage>
        <taxon>Bacteria</taxon>
        <taxon>Bacillati</taxon>
        <taxon>Bacillota</taxon>
        <taxon>Bacilli</taxon>
        <taxon>Lactobacillales</taxon>
        <taxon>Enterococcaceae</taxon>
        <taxon>Enterococcus</taxon>
    </lineage>
</organism>
<sequence>MIANEIKILFFGKKSEYQWLFESNESERFQPGKDYQVQMFDACNNEIEKLIIQFVKENKLLTLKDWEDFSDNLPLLLFPQNEKKLIYFSEYYESMNRYPENHLTNVFEGAIQAGNLQTDGQRLFYTNAVGNEISINLLKEHGYKTALDMAMSHQLTILFSLSHFNQRDISDYDFLNRSETAIFRESIHYIYREFSQLKNFKEKFLFINNIESVPPPWIDGNYIKDWQAYIKQEIDTKKSESETNQEPINNRKILFFGHESACESLAKTPEIEEKLVNKDYKAHMFDACNKAIEKLIMGHVEEGKLITKEDWEIFTNKLPSLLESQSEKLVHVPEYLRTMGLEREDQFNRLNKIMGVFFTKTSPGSLKTDGKKLYYEFYCYKDHKMKAPVKGLEIQAYEIAVDMAIKENIPIYISLDGIDLRGICFKLQKHNVDLLPKKVLKNELLLRALRQIYRNYSELGEKVTFFENGKRVAPPWIKGAFVLEWQRYFERKKNKLEQKNIPSSLTKVNRMNKLIQTIHDENIIQTVKKMRKDMCPAFREKVEMFGKQASALNEQRIRQQAQTKVRRHSVQVEK</sequence>
<name>A0A242KV87_ENTMU</name>
<dbReference type="RefSeq" id="WP_086335576.1">
    <property type="nucleotide sequence ID" value="NZ_NGMS01000005.1"/>
</dbReference>
<protein>
    <submittedName>
        <fullName evidence="1">Uncharacterized protein</fullName>
    </submittedName>
</protein>
<evidence type="ECO:0000313" key="1">
    <source>
        <dbReference type="EMBL" id="OTP24770.1"/>
    </source>
</evidence>
<proteinExistence type="predicted"/>
<reference evidence="1 2" key="1">
    <citation type="submission" date="2017-05" db="EMBL/GenBank/DDBJ databases">
        <title>The Genome Sequence of Enterococcus mundtii 6B1_DIV0119.</title>
        <authorList>
            <consortium name="The Broad Institute Genomics Platform"/>
            <consortium name="The Broad Institute Genomic Center for Infectious Diseases"/>
            <person name="Earl A."/>
            <person name="Manson A."/>
            <person name="Schwartman J."/>
            <person name="Gilmore M."/>
            <person name="Abouelleil A."/>
            <person name="Cao P."/>
            <person name="Chapman S."/>
            <person name="Cusick C."/>
            <person name="Shea T."/>
            <person name="Young S."/>
            <person name="Neafsey D."/>
            <person name="Nusbaum C."/>
            <person name="Birren B."/>
        </authorList>
    </citation>
    <scope>NUCLEOTIDE SEQUENCE [LARGE SCALE GENOMIC DNA]</scope>
    <source>
        <strain evidence="1 2">6B1_DIV0119</strain>
    </source>
</reference>
<dbReference type="Proteomes" id="UP000195024">
    <property type="component" value="Unassembled WGS sequence"/>
</dbReference>
<accession>A0A242KV87</accession>
<dbReference type="AlphaFoldDB" id="A0A242KV87"/>
<evidence type="ECO:0000313" key="2">
    <source>
        <dbReference type="Proteomes" id="UP000195024"/>
    </source>
</evidence>
<dbReference type="EMBL" id="NGMS01000005">
    <property type="protein sequence ID" value="OTP24770.1"/>
    <property type="molecule type" value="Genomic_DNA"/>
</dbReference>